<dbReference type="Pfam" id="PF04340">
    <property type="entry name" value="DUF484"/>
    <property type="match status" value="1"/>
</dbReference>
<protein>
    <recommendedName>
        <fullName evidence="3">DUF484 domain-containing protein</fullName>
    </recommendedName>
</protein>
<name>A0A1I1DS75_9BURK</name>
<dbReference type="RefSeq" id="WP_091870249.1">
    <property type="nucleotide sequence ID" value="NZ_FOLD01000001.1"/>
</dbReference>
<dbReference type="PANTHER" id="PTHR38765">
    <property type="entry name" value="DUF484 DOMAIN-CONTAINING PROTEIN"/>
    <property type="match status" value="1"/>
</dbReference>
<evidence type="ECO:0000313" key="2">
    <source>
        <dbReference type="Proteomes" id="UP000198639"/>
    </source>
</evidence>
<sequence>MTTDTLDASAVAQYLIDHPQFFEEHAGLLGEVKLSSPLTGRAVSLQERQMEVMRDKYRVLELRLAELTRRAEENHAIANRFHAWNQALLKSDGAAAMARDLVDALRSEFMVPQVTLRLWNLAPEHAGEWFASDVSDDARLFASGLRAPYCGMNNDFEAVRWLDDPAAVRSTVLMPLGLEGKTFGLLVLGAPDADRFTSTMATDFLAHIAATASTALAPLRA</sequence>
<evidence type="ECO:0000313" key="1">
    <source>
        <dbReference type="EMBL" id="SFB77242.1"/>
    </source>
</evidence>
<keyword evidence="2" id="KW-1185">Reference proteome</keyword>
<organism evidence="1 2">
    <name type="scientific">Massilia yuzhufengensis</name>
    <dbReference type="NCBI Taxonomy" id="1164594"/>
    <lineage>
        <taxon>Bacteria</taxon>
        <taxon>Pseudomonadati</taxon>
        <taxon>Pseudomonadota</taxon>
        <taxon>Betaproteobacteria</taxon>
        <taxon>Burkholderiales</taxon>
        <taxon>Oxalobacteraceae</taxon>
        <taxon>Telluria group</taxon>
        <taxon>Massilia</taxon>
    </lineage>
</organism>
<dbReference type="STRING" id="1164594.SAMN05216204_101344"/>
<dbReference type="AlphaFoldDB" id="A0A1I1DS75"/>
<dbReference type="OrthoDB" id="8525200at2"/>
<dbReference type="Proteomes" id="UP000198639">
    <property type="component" value="Unassembled WGS sequence"/>
</dbReference>
<dbReference type="SUPFAM" id="SSF55781">
    <property type="entry name" value="GAF domain-like"/>
    <property type="match status" value="1"/>
</dbReference>
<dbReference type="PANTHER" id="PTHR38765:SF1">
    <property type="entry name" value="DUF484 DOMAIN-CONTAINING PROTEIN"/>
    <property type="match status" value="1"/>
</dbReference>
<reference evidence="2" key="1">
    <citation type="submission" date="2016-10" db="EMBL/GenBank/DDBJ databases">
        <authorList>
            <person name="Varghese N."/>
            <person name="Submissions S."/>
        </authorList>
    </citation>
    <scope>NUCLEOTIDE SEQUENCE [LARGE SCALE GENOMIC DNA]</scope>
    <source>
        <strain evidence="2">CGMCC 1.12041</strain>
    </source>
</reference>
<proteinExistence type="predicted"/>
<dbReference type="InterPro" id="IPR029016">
    <property type="entry name" value="GAF-like_dom_sf"/>
</dbReference>
<dbReference type="Gene3D" id="3.30.450.40">
    <property type="match status" value="1"/>
</dbReference>
<accession>A0A1I1DS75</accession>
<dbReference type="EMBL" id="FOLD01000001">
    <property type="protein sequence ID" value="SFB77242.1"/>
    <property type="molecule type" value="Genomic_DNA"/>
</dbReference>
<evidence type="ECO:0008006" key="3">
    <source>
        <dbReference type="Google" id="ProtNLM"/>
    </source>
</evidence>
<dbReference type="InterPro" id="IPR007435">
    <property type="entry name" value="DUF484"/>
</dbReference>
<gene>
    <name evidence="1" type="ORF">SAMN05216204_101344</name>
</gene>